<protein>
    <recommendedName>
        <fullName evidence="2">TerD domain-containing protein</fullName>
    </recommendedName>
</protein>
<feature type="region of interest" description="Disordered" evidence="1">
    <location>
        <begin position="21"/>
        <end position="46"/>
    </location>
</feature>
<dbReference type="InterPro" id="IPR003325">
    <property type="entry name" value="TerD"/>
</dbReference>
<gene>
    <name evidence="3" type="ORF">CTEN210_12369</name>
</gene>
<dbReference type="Gene3D" id="2.60.60.30">
    <property type="entry name" value="sav2460 like domains"/>
    <property type="match status" value="1"/>
</dbReference>
<dbReference type="Proteomes" id="UP001054902">
    <property type="component" value="Unassembled WGS sequence"/>
</dbReference>
<accession>A0AAD3HAF2</accession>
<feature type="domain" description="TerD" evidence="2">
    <location>
        <begin position="548"/>
        <end position="711"/>
    </location>
</feature>
<dbReference type="PANTHER" id="PTHR32097:SF17">
    <property type="entry name" value="CAMP-BINDING PROTEIN 1-RELATED"/>
    <property type="match status" value="1"/>
</dbReference>
<dbReference type="PANTHER" id="PTHR32097">
    <property type="entry name" value="CAMP-BINDING PROTEIN 1-RELATED"/>
    <property type="match status" value="1"/>
</dbReference>
<reference evidence="3 4" key="1">
    <citation type="journal article" date="2021" name="Sci. Rep.">
        <title>The genome of the diatom Chaetoceros tenuissimus carries an ancient integrated fragment of an extant virus.</title>
        <authorList>
            <person name="Hongo Y."/>
            <person name="Kimura K."/>
            <person name="Takaki Y."/>
            <person name="Yoshida Y."/>
            <person name="Baba S."/>
            <person name="Kobayashi G."/>
            <person name="Nagasaki K."/>
            <person name="Hano T."/>
            <person name="Tomaru Y."/>
        </authorList>
    </citation>
    <scope>NUCLEOTIDE SEQUENCE [LARGE SCALE GENOMIC DNA]</scope>
    <source>
        <strain evidence="3 4">NIES-3715</strain>
    </source>
</reference>
<evidence type="ECO:0000313" key="3">
    <source>
        <dbReference type="EMBL" id="GFH55893.1"/>
    </source>
</evidence>
<feature type="compositionally biased region" description="Low complexity" evidence="1">
    <location>
        <begin position="27"/>
        <end position="44"/>
    </location>
</feature>
<name>A0AAD3HAF2_9STRA</name>
<dbReference type="InterPro" id="IPR051324">
    <property type="entry name" value="Stress/Tellurium_Resist"/>
</dbReference>
<feature type="region of interest" description="Disordered" evidence="1">
    <location>
        <begin position="68"/>
        <end position="92"/>
    </location>
</feature>
<dbReference type="Pfam" id="PF02342">
    <property type="entry name" value="TerD"/>
    <property type="match status" value="1"/>
</dbReference>
<dbReference type="CDD" id="cd06974">
    <property type="entry name" value="TerD_like"/>
    <property type="match status" value="1"/>
</dbReference>
<evidence type="ECO:0000259" key="2">
    <source>
        <dbReference type="Pfam" id="PF02342"/>
    </source>
</evidence>
<feature type="compositionally biased region" description="Basic residues" evidence="1">
    <location>
        <begin position="76"/>
        <end position="90"/>
    </location>
</feature>
<comment type="caution">
    <text evidence="3">The sequence shown here is derived from an EMBL/GenBank/DDBJ whole genome shotgun (WGS) entry which is preliminary data.</text>
</comment>
<dbReference type="EMBL" id="BLLK01000051">
    <property type="protein sequence ID" value="GFH55893.1"/>
    <property type="molecule type" value="Genomic_DNA"/>
</dbReference>
<evidence type="ECO:0000313" key="4">
    <source>
        <dbReference type="Proteomes" id="UP001054902"/>
    </source>
</evidence>
<dbReference type="AlphaFoldDB" id="A0AAD3HAF2"/>
<organism evidence="3 4">
    <name type="scientific">Chaetoceros tenuissimus</name>
    <dbReference type="NCBI Taxonomy" id="426638"/>
    <lineage>
        <taxon>Eukaryota</taxon>
        <taxon>Sar</taxon>
        <taxon>Stramenopiles</taxon>
        <taxon>Ochrophyta</taxon>
        <taxon>Bacillariophyta</taxon>
        <taxon>Coscinodiscophyceae</taxon>
        <taxon>Chaetocerotophycidae</taxon>
        <taxon>Chaetocerotales</taxon>
        <taxon>Chaetocerotaceae</taxon>
        <taxon>Chaetoceros</taxon>
    </lineage>
</organism>
<sequence>MTEQGKKIINQDQGWIKVKSKGMSKMTPYSSSIPRPSSTTSGSTNRFDIPKILEKKLHHNSAITSLIGVKGPGSRKCQKRNQRRNRKRAERRAMREMEKKCGMVSNRQDDESQVQAVSTKQIFDEIWTSSILSFLEPKDVLTFGICGKHTQELSDTAHVWSLLMKREFPHSDLTPSCPREYKLAFKLTRLNLLQNFRCFHTRKTFFEGIIGVGVDYTINPKTRIVDYISLSQDLVSKSSFDIGNTSDVFDNTYKLFLPLYFSNGHFQRALPLIKKAVRTLYHGSPSGEFKPSMILNVFPKVVNTFVVLLSDSGIAASRKSYIGLLRIHRLFLALAEEFPEIRINALSKLQDFTKHEWNRRKETCPSLGNLLPLLFVVDEKDFSWGNLWKVYLNEVFDRSVLWICKEYPELKDVSSVPDDERLQKSFTASKVSLRLTMINVYFQWLLCKGSIQDRALMYDTYYSSPYKDTASQLNEHLSYQKFRYQIHSIMQVKNWQGFYKYALAPCPHTKHEMVSILHTSVKNSLRKNYHKTSTDFTAIHKSGTSKILSKGEKYSAAKGMEILHFEDRWTFDHPNDIIYLDASCLVYKGKKRVATIDYSHLYYKDNAVIHSGDRINEKTGLHTIELDLTKFSPDVTSLFFVLSAWDKATLFDIKDASIRFYDPQSNGTLCLYNLDAHDKVADLTSIIICKLYRISGEDQWHVTAIGDTHKGAASNYGPIYKAVEKLL</sequence>
<keyword evidence="4" id="KW-1185">Reference proteome</keyword>
<evidence type="ECO:0000256" key="1">
    <source>
        <dbReference type="SAM" id="MobiDB-lite"/>
    </source>
</evidence>
<proteinExistence type="predicted"/>